<sequence length="84" mass="9482">ACTPFTLYLACAPDRFPDNAGIASVRGALQRMDDLQNRQYVGRLSHQYIQDANDVLQSLDHGMQVYSYRSAYRSQRALAWAAGR</sequence>
<name>A0A0F9NMX0_9ZZZZ</name>
<reference evidence="1" key="1">
    <citation type="journal article" date="2015" name="Nature">
        <title>Complex archaea that bridge the gap between prokaryotes and eukaryotes.</title>
        <authorList>
            <person name="Spang A."/>
            <person name="Saw J.H."/>
            <person name="Jorgensen S.L."/>
            <person name="Zaremba-Niedzwiedzka K."/>
            <person name="Martijn J."/>
            <person name="Lind A.E."/>
            <person name="van Eijk R."/>
            <person name="Schleper C."/>
            <person name="Guy L."/>
            <person name="Ettema T.J."/>
        </authorList>
    </citation>
    <scope>NUCLEOTIDE SEQUENCE</scope>
</reference>
<proteinExistence type="predicted"/>
<accession>A0A0F9NMX0</accession>
<protein>
    <submittedName>
        <fullName evidence="1">Uncharacterized protein</fullName>
    </submittedName>
</protein>
<organism evidence="1">
    <name type="scientific">marine sediment metagenome</name>
    <dbReference type="NCBI Taxonomy" id="412755"/>
    <lineage>
        <taxon>unclassified sequences</taxon>
        <taxon>metagenomes</taxon>
        <taxon>ecological metagenomes</taxon>
    </lineage>
</organism>
<comment type="caution">
    <text evidence="1">The sequence shown here is derived from an EMBL/GenBank/DDBJ whole genome shotgun (WGS) entry which is preliminary data.</text>
</comment>
<evidence type="ECO:0000313" key="1">
    <source>
        <dbReference type="EMBL" id="KKM82692.1"/>
    </source>
</evidence>
<feature type="non-terminal residue" evidence="1">
    <location>
        <position position="1"/>
    </location>
</feature>
<dbReference type="EMBL" id="LAZR01007822">
    <property type="protein sequence ID" value="KKM82692.1"/>
    <property type="molecule type" value="Genomic_DNA"/>
</dbReference>
<gene>
    <name evidence="1" type="ORF">LCGC14_1316900</name>
</gene>
<dbReference type="AlphaFoldDB" id="A0A0F9NMX0"/>